<name>A0ABV7NEJ2_9SPHN</name>
<dbReference type="Gene3D" id="3.30.450.20">
    <property type="entry name" value="PAS domain"/>
    <property type="match status" value="2"/>
</dbReference>
<dbReference type="CDD" id="cd00130">
    <property type="entry name" value="PAS"/>
    <property type="match status" value="1"/>
</dbReference>
<evidence type="ECO:0000256" key="1">
    <source>
        <dbReference type="ARBA" id="ARBA00009981"/>
    </source>
</evidence>
<keyword evidence="4" id="KW-1185">Reference proteome</keyword>
<dbReference type="InterPro" id="IPR000014">
    <property type="entry name" value="PAS"/>
</dbReference>
<dbReference type="Pfam" id="PF08448">
    <property type="entry name" value="PAS_4"/>
    <property type="match status" value="1"/>
</dbReference>
<gene>
    <name evidence="3" type="ORF">ACFOKF_10400</name>
</gene>
<evidence type="ECO:0000259" key="2">
    <source>
        <dbReference type="PROSITE" id="PS50112"/>
    </source>
</evidence>
<dbReference type="InterPro" id="IPR036165">
    <property type="entry name" value="YefM-like_sf"/>
</dbReference>
<dbReference type="Pfam" id="PF13426">
    <property type="entry name" value="PAS_9"/>
    <property type="match status" value="1"/>
</dbReference>
<evidence type="ECO:0000313" key="4">
    <source>
        <dbReference type="Proteomes" id="UP001595681"/>
    </source>
</evidence>
<dbReference type="InterPro" id="IPR035965">
    <property type="entry name" value="PAS-like_dom_sf"/>
</dbReference>
<dbReference type="EMBL" id="JBHRVU010000004">
    <property type="protein sequence ID" value="MFC3441593.1"/>
    <property type="molecule type" value="Genomic_DNA"/>
</dbReference>
<comment type="similarity">
    <text evidence="1">Belongs to the phD/YefM antitoxin family.</text>
</comment>
<protein>
    <submittedName>
        <fullName evidence="3">PAS domain-containing protein</fullName>
    </submittedName>
</protein>
<feature type="domain" description="PAS" evidence="2">
    <location>
        <begin position="188"/>
        <end position="240"/>
    </location>
</feature>
<dbReference type="RefSeq" id="WP_380795496.1">
    <property type="nucleotide sequence ID" value="NZ_JBHRVU010000004.1"/>
</dbReference>
<dbReference type="Proteomes" id="UP001595681">
    <property type="component" value="Unassembled WGS sequence"/>
</dbReference>
<evidence type="ECO:0000313" key="3">
    <source>
        <dbReference type="EMBL" id="MFC3441593.1"/>
    </source>
</evidence>
<dbReference type="SUPFAM" id="SSF143120">
    <property type="entry name" value="YefM-like"/>
    <property type="match status" value="1"/>
</dbReference>
<dbReference type="SUPFAM" id="SSF55785">
    <property type="entry name" value="PYP-like sensor domain (PAS domain)"/>
    <property type="match status" value="2"/>
</dbReference>
<dbReference type="NCBIfam" id="TIGR00229">
    <property type="entry name" value="sensory_box"/>
    <property type="match status" value="1"/>
</dbReference>
<dbReference type="InterPro" id="IPR013656">
    <property type="entry name" value="PAS_4"/>
</dbReference>
<sequence length="289" mass="31958">MTAAELVRNFAHWREIGAREPVLVTHHGRETHILMGMEPYAQLTGVTGPTDVRDRTQDLANRIHQGLILCRNDLVIDFANPVALSMAKRWDRQLENKSLFEAFPEFAGAVTEAHIRHTLASGEASAADIPSPFRKDSWLHFETFPFGAGIAILLRDITDDMQHHRLADIKTALLKAMALHDGVSYVRISMRGFVESVDDSFCTMMGLPCEKLIGVPLADLIAMPARRDLRENLEQVLNGQGDRRIATQFLSNRGDFVSVDASLVQLQGTYGTEGAVMVIIPNADIAATS</sequence>
<comment type="caution">
    <text evidence="3">The sequence shown here is derived from an EMBL/GenBank/DDBJ whole genome shotgun (WGS) entry which is preliminary data.</text>
</comment>
<dbReference type="SMART" id="SM00091">
    <property type="entry name" value="PAS"/>
    <property type="match status" value="2"/>
</dbReference>
<reference evidence="4" key="1">
    <citation type="journal article" date="2019" name="Int. J. Syst. Evol. Microbiol.">
        <title>The Global Catalogue of Microorganisms (GCM) 10K type strain sequencing project: providing services to taxonomists for standard genome sequencing and annotation.</title>
        <authorList>
            <consortium name="The Broad Institute Genomics Platform"/>
            <consortium name="The Broad Institute Genome Sequencing Center for Infectious Disease"/>
            <person name="Wu L."/>
            <person name="Ma J."/>
        </authorList>
    </citation>
    <scope>NUCLEOTIDE SEQUENCE [LARGE SCALE GENOMIC DNA]</scope>
    <source>
        <strain evidence="4">CCM 7491</strain>
    </source>
</reference>
<dbReference type="PROSITE" id="PS50112">
    <property type="entry name" value="PAS"/>
    <property type="match status" value="1"/>
</dbReference>
<proteinExistence type="inferred from homology"/>
<accession>A0ABV7NEJ2</accession>
<organism evidence="3 4">
    <name type="scientific">Sphingobium rhizovicinum</name>
    <dbReference type="NCBI Taxonomy" id="432308"/>
    <lineage>
        <taxon>Bacteria</taxon>
        <taxon>Pseudomonadati</taxon>
        <taxon>Pseudomonadota</taxon>
        <taxon>Alphaproteobacteria</taxon>
        <taxon>Sphingomonadales</taxon>
        <taxon>Sphingomonadaceae</taxon>
        <taxon>Sphingobium</taxon>
    </lineage>
</organism>